<feature type="transmembrane region" description="Helical" evidence="1">
    <location>
        <begin position="170"/>
        <end position="191"/>
    </location>
</feature>
<feature type="transmembrane region" description="Helical" evidence="1">
    <location>
        <begin position="353"/>
        <end position="373"/>
    </location>
</feature>
<keyword evidence="1" id="KW-0812">Transmembrane</keyword>
<feature type="transmembrane region" description="Helical" evidence="1">
    <location>
        <begin position="811"/>
        <end position="832"/>
    </location>
</feature>
<protein>
    <submittedName>
        <fullName evidence="2">ABC transporter permease</fullName>
    </submittedName>
</protein>
<feature type="transmembrane region" description="Helical" evidence="1">
    <location>
        <begin position="760"/>
        <end position="778"/>
    </location>
</feature>
<feature type="transmembrane region" description="Helical" evidence="1">
    <location>
        <begin position="662"/>
        <end position="682"/>
    </location>
</feature>
<dbReference type="RefSeq" id="WP_353893035.1">
    <property type="nucleotide sequence ID" value="NZ_CP159485.1"/>
</dbReference>
<feature type="transmembrane region" description="Helical" evidence="1">
    <location>
        <begin position="612"/>
        <end position="630"/>
    </location>
</feature>
<feature type="transmembrane region" description="Helical" evidence="1">
    <location>
        <begin position="212"/>
        <end position="242"/>
    </location>
</feature>
<dbReference type="GO" id="GO:0140359">
    <property type="term" value="F:ABC-type transporter activity"/>
    <property type="evidence" value="ECO:0007669"/>
    <property type="project" value="InterPro"/>
</dbReference>
<name>A0AAU8HSC7_9FIRM</name>
<evidence type="ECO:0000256" key="1">
    <source>
        <dbReference type="SAM" id="Phobius"/>
    </source>
</evidence>
<organism evidence="2">
    <name type="scientific">Proteinivorax hydrogeniformans</name>
    <dbReference type="NCBI Taxonomy" id="1826727"/>
    <lineage>
        <taxon>Bacteria</taxon>
        <taxon>Bacillati</taxon>
        <taxon>Bacillota</taxon>
        <taxon>Clostridia</taxon>
        <taxon>Eubacteriales</taxon>
        <taxon>Proteinivoracaceae</taxon>
        <taxon>Proteinivorax</taxon>
    </lineage>
</organism>
<keyword evidence="1" id="KW-1133">Transmembrane helix</keyword>
<feature type="transmembrane region" description="Helical" evidence="1">
    <location>
        <begin position="417"/>
        <end position="436"/>
    </location>
</feature>
<gene>
    <name evidence="2" type="ORF">PRVXH_002439</name>
</gene>
<evidence type="ECO:0000313" key="2">
    <source>
        <dbReference type="EMBL" id="XCI28479.1"/>
    </source>
</evidence>
<sequence>MGLLKFEIKKIFKQKKFLWLLIIAVLATSGVYYLNTSQSSNIKDVEMRRVRGYIGGIGEVQENLKMIEEATGLSESQEKQYEITQQMLRTLSTWRRLIDYYHFDDALAYEKQFLSLLEQYEEQGGQPIPRLVGQEKEIVTQKNAWLIEQGFYYEDESAPQSIHLLAKESITFLLGIVGLLALLLFFGSSVTEEKEENTWLTLKTQPISDWNLIWVKYVSLMLVTILFILIVLAVAVAIPYTFVEQYWYWDYPLNFQYPQVLEQQDSFAIISTLEYLVRASILFLGAALFMFSISLLVNRWGKNSFTAIMMTGFIMVIGYFITDIFTFMQSVFNPFYHLYFTEILSKIPQNTDWLYPLVAIGWSLIILAVEAFVPERELSLLYSSHIKKPYKNGNVNKGLSIWKINVFEWRKLKRRGVLLKAFAMLACLVIFAHLIITHEAVQKEQEYLADIENTRFLESQIASYEERIEFAKERGNSSNLQTELDKKALDHFTKKLEMKKAAVVGYSKGDWQPLYEYQLYYVRLNNQEFDIGAFRYGEGDSIGQLGLTASIKEKKWLMERDIQPVFAGEFIPTTMYSRWGGVSQDGFNMWLEFNTKIDNSGLFSLYLYFERYIYFVPLAIFLFLLGGGLASERGKKNTLNLLKTQPIAEKKIFLGKLFNSKVVAVLSCISIFLLVVLVGTVFERFGDWQYPILNYDSIAEVEASDYDGHKVDIEDFTVGFHFMNLGRFLTESIVLLTFVAMFFIALSIFISLFLKREMSVLATTALIGAAGFALSQELTEMAHLSPFTYLNIPKIINGEIATTLNNPSVNLQTGIAVLLTVTAVLVIAGYFISGRRNTVKKVEQAATVLNKLQ</sequence>
<feature type="transmembrane region" description="Helical" evidence="1">
    <location>
        <begin position="275"/>
        <end position="297"/>
    </location>
</feature>
<dbReference type="PANTHER" id="PTHR43471">
    <property type="entry name" value="ABC TRANSPORTER PERMEASE"/>
    <property type="match status" value="1"/>
</dbReference>
<dbReference type="GO" id="GO:0005886">
    <property type="term" value="C:plasma membrane"/>
    <property type="evidence" value="ECO:0007669"/>
    <property type="project" value="UniProtKB-SubCell"/>
</dbReference>
<accession>A0AAU8HSC7</accession>
<keyword evidence="1" id="KW-0472">Membrane</keyword>
<dbReference type="EMBL" id="CP159485">
    <property type="protein sequence ID" value="XCI28479.1"/>
    <property type="molecule type" value="Genomic_DNA"/>
</dbReference>
<reference evidence="2" key="1">
    <citation type="journal article" date="2018" name="Antonie Van Leeuwenhoek">
        <title>Proteinivorax hydrogeniformans sp. nov., an anaerobic, haloalkaliphilic bacterium fermenting proteinaceous compounds with high hydrogen production.</title>
        <authorList>
            <person name="Boltyanskaya Y."/>
            <person name="Detkova E."/>
            <person name="Pimenov N."/>
            <person name="Kevbrin V."/>
        </authorList>
    </citation>
    <scope>NUCLEOTIDE SEQUENCE</scope>
    <source>
        <strain evidence="2">Z-710</strain>
    </source>
</reference>
<proteinExistence type="predicted"/>
<feature type="transmembrane region" description="Helical" evidence="1">
    <location>
        <begin position="733"/>
        <end position="753"/>
    </location>
</feature>
<dbReference type="AlphaFoldDB" id="A0AAU8HSC7"/>
<feature type="transmembrane region" description="Helical" evidence="1">
    <location>
        <begin position="17"/>
        <end position="34"/>
    </location>
</feature>
<feature type="transmembrane region" description="Helical" evidence="1">
    <location>
        <begin position="309"/>
        <end position="333"/>
    </location>
</feature>
<dbReference type="Pfam" id="PF12679">
    <property type="entry name" value="ABC2_membrane_2"/>
    <property type="match status" value="1"/>
</dbReference>
<reference evidence="2" key="2">
    <citation type="submission" date="2024-06" db="EMBL/GenBank/DDBJ databases">
        <authorList>
            <person name="Petrova K.O."/>
            <person name="Toshchakov S.V."/>
            <person name="Boltjanskaja Y.V."/>
            <person name="Kevbrin V.V."/>
        </authorList>
    </citation>
    <scope>NUCLEOTIDE SEQUENCE</scope>
    <source>
        <strain evidence="2">Z-710</strain>
    </source>
</reference>